<dbReference type="AlphaFoldDB" id="A0A6A5KFS7"/>
<evidence type="ECO:0000313" key="2">
    <source>
        <dbReference type="Proteomes" id="UP000800040"/>
    </source>
</evidence>
<organism evidence="1 2">
    <name type="scientific">Decorospora gaudefroyi</name>
    <dbReference type="NCBI Taxonomy" id="184978"/>
    <lineage>
        <taxon>Eukaryota</taxon>
        <taxon>Fungi</taxon>
        <taxon>Dikarya</taxon>
        <taxon>Ascomycota</taxon>
        <taxon>Pezizomycotina</taxon>
        <taxon>Dothideomycetes</taxon>
        <taxon>Pleosporomycetidae</taxon>
        <taxon>Pleosporales</taxon>
        <taxon>Pleosporineae</taxon>
        <taxon>Pleosporaceae</taxon>
        <taxon>Decorospora</taxon>
    </lineage>
</organism>
<protein>
    <submittedName>
        <fullName evidence="1">Uncharacterized protein</fullName>
    </submittedName>
</protein>
<proteinExistence type="predicted"/>
<keyword evidence="2" id="KW-1185">Reference proteome</keyword>
<reference evidence="1" key="1">
    <citation type="submission" date="2020-01" db="EMBL/GenBank/DDBJ databases">
        <authorList>
            <consortium name="DOE Joint Genome Institute"/>
            <person name="Haridas S."/>
            <person name="Albert R."/>
            <person name="Binder M."/>
            <person name="Bloem J."/>
            <person name="Labutti K."/>
            <person name="Salamov A."/>
            <person name="Andreopoulos B."/>
            <person name="Baker S.E."/>
            <person name="Barry K."/>
            <person name="Bills G."/>
            <person name="Bluhm B.H."/>
            <person name="Cannon C."/>
            <person name="Castanera R."/>
            <person name="Culley D.E."/>
            <person name="Daum C."/>
            <person name="Ezra D."/>
            <person name="Gonzalez J.B."/>
            <person name="Henrissat B."/>
            <person name="Kuo A."/>
            <person name="Liang C."/>
            <person name="Lipzen A."/>
            <person name="Lutzoni F."/>
            <person name="Magnuson J."/>
            <person name="Mondo S."/>
            <person name="Nolan M."/>
            <person name="Ohm R."/>
            <person name="Pangilinan J."/>
            <person name="Park H.-J."/>
            <person name="Ramirez L."/>
            <person name="Alfaro M."/>
            <person name="Sun H."/>
            <person name="Tritt A."/>
            <person name="Yoshinaga Y."/>
            <person name="Zwiers L.-H."/>
            <person name="Turgeon B.G."/>
            <person name="Goodwin S.B."/>
            <person name="Spatafora J.W."/>
            <person name="Crous P.W."/>
            <person name="Grigoriev I.V."/>
        </authorList>
    </citation>
    <scope>NUCLEOTIDE SEQUENCE</scope>
    <source>
        <strain evidence="1">P77</strain>
    </source>
</reference>
<evidence type="ECO:0000313" key="1">
    <source>
        <dbReference type="EMBL" id="KAF1837115.1"/>
    </source>
</evidence>
<sequence>MAWHAAHCISPPKTTRAAPPAVLAACPRDSLPHQSGIQRSLVAHPLWATGPWSPAASLATSDRLQCTSPGHHAAPGSLLQRPQRCWRSFWRHSRNKRPWHGPRTPPGPHWPLLVGQSTSCPSHFASAATHNTSRQHCTRPDRVPGDPSLSLITALCLT</sequence>
<dbReference type="EMBL" id="ML975265">
    <property type="protein sequence ID" value="KAF1837115.1"/>
    <property type="molecule type" value="Genomic_DNA"/>
</dbReference>
<gene>
    <name evidence="1" type="ORF">BDW02DRAFT_181065</name>
</gene>
<accession>A0A6A5KFS7</accession>
<dbReference type="Proteomes" id="UP000800040">
    <property type="component" value="Unassembled WGS sequence"/>
</dbReference>
<name>A0A6A5KFS7_9PLEO</name>